<proteinExistence type="predicted"/>
<dbReference type="GO" id="GO:0008360">
    <property type="term" value="P:regulation of cell shape"/>
    <property type="evidence" value="ECO:0007669"/>
    <property type="project" value="TreeGrafter"/>
</dbReference>
<accession>A0AAV2SS58</accession>
<evidence type="ECO:0000313" key="3">
    <source>
        <dbReference type="EMBL" id="CAL4235013.1"/>
    </source>
</evidence>
<evidence type="ECO:0000313" key="4">
    <source>
        <dbReference type="Proteomes" id="UP001497623"/>
    </source>
</evidence>
<dbReference type="GO" id="GO:0005829">
    <property type="term" value="C:cytosol"/>
    <property type="evidence" value="ECO:0007669"/>
    <property type="project" value="TreeGrafter"/>
</dbReference>
<comment type="caution">
    <text evidence="3">The sequence shown here is derived from an EMBL/GenBank/DDBJ whole genome shotgun (WGS) entry which is preliminary data.</text>
</comment>
<organism evidence="3 4">
    <name type="scientific">Meganyctiphanes norvegica</name>
    <name type="common">Northern krill</name>
    <name type="synonym">Thysanopoda norvegica</name>
    <dbReference type="NCBI Taxonomy" id="48144"/>
    <lineage>
        <taxon>Eukaryota</taxon>
        <taxon>Metazoa</taxon>
        <taxon>Ecdysozoa</taxon>
        <taxon>Arthropoda</taxon>
        <taxon>Crustacea</taxon>
        <taxon>Multicrustacea</taxon>
        <taxon>Malacostraca</taxon>
        <taxon>Eumalacostraca</taxon>
        <taxon>Eucarida</taxon>
        <taxon>Euphausiacea</taxon>
        <taxon>Euphausiidae</taxon>
        <taxon>Meganyctiphanes</taxon>
    </lineage>
</organism>
<name>A0AAV2SS58_MEGNR</name>
<evidence type="ECO:0000259" key="2">
    <source>
        <dbReference type="PROSITE" id="PS51231"/>
    </source>
</evidence>
<dbReference type="GO" id="GO:0030866">
    <property type="term" value="P:cortical actin cytoskeleton organization"/>
    <property type="evidence" value="ECO:0007669"/>
    <property type="project" value="TreeGrafter"/>
</dbReference>
<dbReference type="PANTHER" id="PTHR45857:SF4">
    <property type="entry name" value="FORMIN-LIKE PROTEIN"/>
    <property type="match status" value="1"/>
</dbReference>
<dbReference type="AlphaFoldDB" id="A0AAV2SS58"/>
<protein>
    <recommendedName>
        <fullName evidence="2">DAD domain-containing protein</fullName>
    </recommendedName>
</protein>
<dbReference type="PROSITE" id="PS51231">
    <property type="entry name" value="DAD"/>
    <property type="match status" value="1"/>
</dbReference>
<feature type="domain" description="DAD" evidence="2">
    <location>
        <begin position="71"/>
        <end position="104"/>
    </location>
</feature>
<dbReference type="EMBL" id="CAXKWB010114626">
    <property type="protein sequence ID" value="CAL4235013.1"/>
    <property type="molecule type" value="Genomic_DNA"/>
</dbReference>
<evidence type="ECO:0000256" key="1">
    <source>
        <dbReference type="SAM" id="MobiDB-lite"/>
    </source>
</evidence>
<dbReference type="InterPro" id="IPR014767">
    <property type="entry name" value="DAD_dom"/>
</dbReference>
<dbReference type="PANTHER" id="PTHR45857">
    <property type="entry name" value="FORMIN-LIKE PROTEIN"/>
    <property type="match status" value="1"/>
</dbReference>
<dbReference type="InterPro" id="IPR043592">
    <property type="entry name" value="FMNL_animal"/>
</dbReference>
<sequence>QAGEQENDQRHRLVAATKAAALNHEKQQNLKQEQQQVARNNKINTRRQQEAVMSELKARGVVADKRLLSQEDVYHGALEDILIGLKNEPYRRADAVRRSQRKKNENVRLSRTLDDMEF</sequence>
<dbReference type="GO" id="GO:0016477">
    <property type="term" value="P:cell migration"/>
    <property type="evidence" value="ECO:0007669"/>
    <property type="project" value="TreeGrafter"/>
</dbReference>
<gene>
    <name evidence="3" type="ORF">MNOR_LOCUS40058</name>
</gene>
<reference evidence="3 4" key="1">
    <citation type="submission" date="2024-05" db="EMBL/GenBank/DDBJ databases">
        <authorList>
            <person name="Wallberg A."/>
        </authorList>
    </citation>
    <scope>NUCLEOTIDE SEQUENCE [LARGE SCALE GENOMIC DNA]</scope>
</reference>
<feature type="region of interest" description="Disordered" evidence="1">
    <location>
        <begin position="96"/>
        <end position="118"/>
    </location>
</feature>
<dbReference type="GO" id="GO:0051015">
    <property type="term" value="F:actin filament binding"/>
    <property type="evidence" value="ECO:0007669"/>
    <property type="project" value="TreeGrafter"/>
</dbReference>
<keyword evidence="4" id="KW-1185">Reference proteome</keyword>
<feature type="non-terminal residue" evidence="3">
    <location>
        <position position="1"/>
    </location>
</feature>
<dbReference type="Proteomes" id="UP001497623">
    <property type="component" value="Unassembled WGS sequence"/>
</dbReference>